<gene>
    <name evidence="1" type="ORF">GGQ71_002048</name>
</gene>
<dbReference type="Proteomes" id="UP000544107">
    <property type="component" value="Unassembled WGS sequence"/>
</dbReference>
<dbReference type="EMBL" id="JACIED010000002">
    <property type="protein sequence ID" value="MBB4007785.1"/>
    <property type="molecule type" value="Genomic_DNA"/>
</dbReference>
<reference evidence="1 2" key="1">
    <citation type="submission" date="2020-08" db="EMBL/GenBank/DDBJ databases">
        <title>Genomic Encyclopedia of Type Strains, Phase IV (KMG-IV): sequencing the most valuable type-strain genomes for metagenomic binning, comparative biology and taxonomic classification.</title>
        <authorList>
            <person name="Goeker M."/>
        </authorList>
    </citation>
    <scope>NUCLEOTIDE SEQUENCE [LARGE SCALE GENOMIC DNA]</scope>
    <source>
        <strain evidence="1 2">DSM 100021</strain>
    </source>
</reference>
<name>A0A7W6MU21_9HYPH</name>
<evidence type="ECO:0000313" key="2">
    <source>
        <dbReference type="Proteomes" id="UP000544107"/>
    </source>
</evidence>
<organism evidence="1 2">
    <name type="scientific">Allorhizobium taibaishanense</name>
    <dbReference type="NCBI Taxonomy" id="887144"/>
    <lineage>
        <taxon>Bacteria</taxon>
        <taxon>Pseudomonadati</taxon>
        <taxon>Pseudomonadota</taxon>
        <taxon>Alphaproteobacteria</taxon>
        <taxon>Hyphomicrobiales</taxon>
        <taxon>Rhizobiaceae</taxon>
        <taxon>Rhizobium/Agrobacterium group</taxon>
        <taxon>Allorhizobium</taxon>
    </lineage>
</organism>
<accession>A0A7W6MU21</accession>
<proteinExistence type="predicted"/>
<protein>
    <submittedName>
        <fullName evidence="1">Uncharacterized protein</fullName>
    </submittedName>
</protein>
<dbReference type="AlphaFoldDB" id="A0A7W6MU21"/>
<sequence length="47" mass="5103">MAAALKAARRAGLMVDRLLIQDGTVEIRFAGSVESDAEPTSLDLKEW</sequence>
<comment type="caution">
    <text evidence="1">The sequence shown here is derived from an EMBL/GenBank/DDBJ whole genome shotgun (WGS) entry which is preliminary data.</text>
</comment>
<evidence type="ECO:0000313" key="1">
    <source>
        <dbReference type="EMBL" id="MBB4007785.1"/>
    </source>
</evidence>